<evidence type="ECO:0008006" key="3">
    <source>
        <dbReference type="Google" id="ProtNLM"/>
    </source>
</evidence>
<dbReference type="GeneID" id="42856577"/>
<gene>
    <name evidence="1" type="ORF">TQ39_08200</name>
</gene>
<accession>A0A0D8J0S0</accession>
<evidence type="ECO:0000313" key="1">
    <source>
        <dbReference type="EMBL" id="KJF40141.1"/>
    </source>
</evidence>
<comment type="caution">
    <text evidence="1">The sequence shown here is derived from an EMBL/GenBank/DDBJ whole genome shotgun (WGS) entry which is preliminary data.</text>
</comment>
<dbReference type="Pfam" id="PF06245">
    <property type="entry name" value="DUF1015"/>
    <property type="match status" value="1"/>
</dbReference>
<dbReference type="InterPro" id="IPR008323">
    <property type="entry name" value="UCP033563"/>
</dbReference>
<protein>
    <recommendedName>
        <fullName evidence="3">DUF1015 domain-containing protein</fullName>
    </recommendedName>
</protein>
<dbReference type="RefSeq" id="WP_050005179.1">
    <property type="nucleotide sequence ID" value="NZ_CATXDA010000018.1"/>
</dbReference>
<keyword evidence="2" id="KW-1185">Reference proteome</keyword>
<proteinExistence type="predicted"/>
<dbReference type="Proteomes" id="UP000032483">
    <property type="component" value="Unassembled WGS sequence"/>
</dbReference>
<evidence type="ECO:0000313" key="2">
    <source>
        <dbReference type="Proteomes" id="UP000032483"/>
    </source>
</evidence>
<dbReference type="AlphaFoldDB" id="A0A0D8J0S0"/>
<dbReference type="PANTHER" id="PTHR36454:SF1">
    <property type="entry name" value="DUF1015 DOMAIN-CONTAINING PROTEIN"/>
    <property type="match status" value="1"/>
</dbReference>
<name>A0A0D8J0S0_9FIRM</name>
<dbReference type="EMBL" id="JXXK01000009">
    <property type="protein sequence ID" value="KJF40141.1"/>
    <property type="molecule type" value="Genomic_DNA"/>
</dbReference>
<organism evidence="1 2">
    <name type="scientific">Ruthenibacterium lactatiformans</name>
    <dbReference type="NCBI Taxonomy" id="1550024"/>
    <lineage>
        <taxon>Bacteria</taxon>
        <taxon>Bacillati</taxon>
        <taxon>Bacillota</taxon>
        <taxon>Clostridia</taxon>
        <taxon>Eubacteriales</taxon>
        <taxon>Oscillospiraceae</taxon>
        <taxon>Ruthenibacterium</taxon>
    </lineage>
</organism>
<reference evidence="1" key="1">
    <citation type="submission" date="2015-02" db="EMBL/GenBank/DDBJ databases">
        <title>A novel member of the family Ruminococcaceae isolated from human feces.</title>
        <authorList>
            <person name="Shkoporov A.N."/>
            <person name="Chaplin A.V."/>
            <person name="Motuzova O.V."/>
            <person name="Kafarskaia L.I."/>
            <person name="Khokhlova E.V."/>
            <person name="Efimov B.A."/>
        </authorList>
    </citation>
    <scope>NUCLEOTIDE SEQUENCE [LARGE SCALE GENOMIC DNA]</scope>
    <source>
        <strain evidence="1">585-1</strain>
    </source>
</reference>
<dbReference type="PANTHER" id="PTHR36454">
    <property type="entry name" value="LMO2823 PROTEIN"/>
    <property type="match status" value="1"/>
</dbReference>
<sequence>MKPFIAADILLPAPQTDMGLWPALACDQFTSQPEYWQKAEALTQNAPSTLHITLPEAYLESPDVDGRIAAIHTAMADYRARVLTRGVHGFVYVERATQSGVRQGLVGAVDLEAYSYEKGSAPLVRPSENTIVERIPPRLAVRRGAPLETPHIMMLLDDAACGVVEPFAKKKAALEKLYDTELMLGGGHIAGWAVTDAADIAAVENAVAALGTQAAFDAKYPDAAGRPPLAVAVGDGNHSLATAKAHWEEIKAALPPAARQSHPARWCLVELVNIHSPALGIEPIHRAVFGVSMTELAGAFLSFAARHGAHACGMAGAQQTFCFVDETCAGPGTAERVECLKNAPWPLAVGTLDAFLTEFLAQRPGAKVDYIHGADNVRALARAGAVGVILPDFAKSDLFRGVVLGGVLPKKTFSMGHAEEKRYYLECRQIAPQTL</sequence>
<dbReference type="PATRIC" id="fig|1550024.3.peg.1864"/>